<dbReference type="SUPFAM" id="SSF48452">
    <property type="entry name" value="TPR-like"/>
    <property type="match status" value="1"/>
</dbReference>
<dbReference type="Proteomes" id="UP001378960">
    <property type="component" value="Unassembled WGS sequence"/>
</dbReference>
<keyword evidence="8" id="KW-1185">Reference proteome</keyword>
<dbReference type="InterPro" id="IPR011990">
    <property type="entry name" value="TPR-like_helical_dom_sf"/>
</dbReference>
<sequence length="385" mass="44729">MDYVYFDLSIGDLQCGRVVFELFTKDAPLNSNNFINLCENKSYVNTYFHKIIKNFIIQGGNININSNNDNIASNYPNIDNLAVDNDTDEFLDDENLINLDKSFLLCLTNFNKKNHNNSQFFITLNQCPHLNGKHTVIGKVIYGKSILREIEKSNVISNKLNDKLSWIPSIPIIITDCGKWNNLMSLPNKFACIDNIGGDIYEEYPDDNDFDKLNINFENIQQSFEITMKIKESATLLFKNKRLEDSLLKYKKALRYCNELIPDENSNKEMFINFQNLKLTIYLNLSLVSLNLNNYELCINYCGILLQLNDNKDVKLTNIQMAKIFYRLGKSYRLLKKFDIAYETLNKGLIIVPNDISIKNEFEIVMKIISKNKETERINYAKFFS</sequence>
<evidence type="ECO:0000256" key="5">
    <source>
        <dbReference type="PROSITE-ProRule" id="PRU00339"/>
    </source>
</evidence>
<dbReference type="InterPro" id="IPR002130">
    <property type="entry name" value="Cyclophilin-type_PPIase_dom"/>
</dbReference>
<dbReference type="CDD" id="cd00317">
    <property type="entry name" value="cyclophilin"/>
    <property type="match status" value="1"/>
</dbReference>
<dbReference type="InterPro" id="IPR019734">
    <property type="entry name" value="TPR_rpt"/>
</dbReference>
<evidence type="ECO:0000259" key="6">
    <source>
        <dbReference type="PROSITE" id="PS50072"/>
    </source>
</evidence>
<evidence type="ECO:0000256" key="3">
    <source>
        <dbReference type="ARBA" id="ARBA00023110"/>
    </source>
</evidence>
<dbReference type="EC" id="5.2.1.8" evidence="2"/>
<dbReference type="InterPro" id="IPR029000">
    <property type="entry name" value="Cyclophilin-like_dom_sf"/>
</dbReference>
<organism evidence="7 8">
    <name type="scientific">Pichia kluyveri</name>
    <name type="common">Yeast</name>
    <dbReference type="NCBI Taxonomy" id="36015"/>
    <lineage>
        <taxon>Eukaryota</taxon>
        <taxon>Fungi</taxon>
        <taxon>Dikarya</taxon>
        <taxon>Ascomycota</taxon>
        <taxon>Saccharomycotina</taxon>
        <taxon>Pichiomycetes</taxon>
        <taxon>Pichiales</taxon>
        <taxon>Pichiaceae</taxon>
        <taxon>Pichia</taxon>
    </lineage>
</organism>
<keyword evidence="5" id="KW-0802">TPR repeat</keyword>
<dbReference type="PROSITE" id="PS50005">
    <property type="entry name" value="TPR"/>
    <property type="match status" value="1"/>
</dbReference>
<dbReference type="AlphaFoldDB" id="A0AAV5QW55"/>
<keyword evidence="4 7" id="KW-0413">Isomerase</keyword>
<reference evidence="7 8" key="1">
    <citation type="journal article" date="2023" name="Elife">
        <title>Identification of key yeast species and microbe-microbe interactions impacting larval growth of Drosophila in the wild.</title>
        <authorList>
            <person name="Mure A."/>
            <person name="Sugiura Y."/>
            <person name="Maeda R."/>
            <person name="Honda K."/>
            <person name="Sakurai N."/>
            <person name="Takahashi Y."/>
            <person name="Watada M."/>
            <person name="Katoh T."/>
            <person name="Gotoh A."/>
            <person name="Gotoh Y."/>
            <person name="Taniguchi I."/>
            <person name="Nakamura K."/>
            <person name="Hayashi T."/>
            <person name="Katayama T."/>
            <person name="Uemura T."/>
            <person name="Hattori Y."/>
        </authorList>
    </citation>
    <scope>NUCLEOTIDE SEQUENCE [LARGE SCALE GENOMIC DNA]</scope>
    <source>
        <strain evidence="7 8">PK-24</strain>
    </source>
</reference>
<evidence type="ECO:0000256" key="4">
    <source>
        <dbReference type="ARBA" id="ARBA00023235"/>
    </source>
</evidence>
<dbReference type="PROSITE" id="PS50072">
    <property type="entry name" value="CSA_PPIASE_2"/>
    <property type="match status" value="1"/>
</dbReference>
<proteinExistence type="predicted"/>
<dbReference type="Gene3D" id="1.25.40.10">
    <property type="entry name" value="Tetratricopeptide repeat domain"/>
    <property type="match status" value="1"/>
</dbReference>
<feature type="domain" description="PPIase cyclophilin-type" evidence="6">
    <location>
        <begin position="5"/>
        <end position="179"/>
    </location>
</feature>
<evidence type="ECO:0000313" key="7">
    <source>
        <dbReference type="EMBL" id="GMM43473.1"/>
    </source>
</evidence>
<dbReference type="GO" id="GO:0006457">
    <property type="term" value="P:protein folding"/>
    <property type="evidence" value="ECO:0007669"/>
    <property type="project" value="TreeGrafter"/>
</dbReference>
<protein>
    <recommendedName>
        <fullName evidence="2">peptidylprolyl isomerase</fullName>
        <ecNumber evidence="2">5.2.1.8</ecNumber>
    </recommendedName>
</protein>
<accession>A0AAV5QW55</accession>
<keyword evidence="3" id="KW-0697">Rotamase</keyword>
<evidence type="ECO:0000256" key="2">
    <source>
        <dbReference type="ARBA" id="ARBA00013194"/>
    </source>
</evidence>
<dbReference type="SUPFAM" id="SSF50891">
    <property type="entry name" value="Cyclophilin-like"/>
    <property type="match status" value="1"/>
</dbReference>
<comment type="catalytic activity">
    <reaction evidence="1">
        <text>[protein]-peptidylproline (omega=180) = [protein]-peptidylproline (omega=0)</text>
        <dbReference type="Rhea" id="RHEA:16237"/>
        <dbReference type="Rhea" id="RHEA-COMP:10747"/>
        <dbReference type="Rhea" id="RHEA-COMP:10748"/>
        <dbReference type="ChEBI" id="CHEBI:83833"/>
        <dbReference type="ChEBI" id="CHEBI:83834"/>
        <dbReference type="EC" id="5.2.1.8"/>
    </reaction>
</comment>
<comment type="caution">
    <text evidence="7">The sequence shown here is derived from an EMBL/GenBank/DDBJ whole genome shotgun (WGS) entry which is preliminary data.</text>
</comment>
<feature type="repeat" description="TPR" evidence="5">
    <location>
        <begin position="322"/>
        <end position="355"/>
    </location>
</feature>
<dbReference type="PANTHER" id="PTHR11071:SF561">
    <property type="entry name" value="PEPTIDYL-PROLYL CIS-TRANS ISOMERASE D-RELATED"/>
    <property type="match status" value="1"/>
</dbReference>
<dbReference type="Gene3D" id="2.40.100.10">
    <property type="entry name" value="Cyclophilin-like"/>
    <property type="match status" value="1"/>
</dbReference>
<dbReference type="PRINTS" id="PR00153">
    <property type="entry name" value="CSAPPISMRASE"/>
</dbReference>
<evidence type="ECO:0000256" key="1">
    <source>
        <dbReference type="ARBA" id="ARBA00000971"/>
    </source>
</evidence>
<name>A0AAV5QW55_PICKL</name>
<dbReference type="GO" id="GO:0005737">
    <property type="term" value="C:cytoplasm"/>
    <property type="evidence" value="ECO:0007669"/>
    <property type="project" value="TreeGrafter"/>
</dbReference>
<dbReference type="PANTHER" id="PTHR11071">
    <property type="entry name" value="PEPTIDYL-PROLYL CIS-TRANS ISOMERASE"/>
    <property type="match status" value="1"/>
</dbReference>
<evidence type="ECO:0000313" key="8">
    <source>
        <dbReference type="Proteomes" id="UP001378960"/>
    </source>
</evidence>
<dbReference type="GO" id="GO:0016018">
    <property type="term" value="F:cyclosporin A binding"/>
    <property type="evidence" value="ECO:0007669"/>
    <property type="project" value="TreeGrafter"/>
</dbReference>
<dbReference type="EMBL" id="BTGB01000001">
    <property type="protein sequence ID" value="GMM43473.1"/>
    <property type="molecule type" value="Genomic_DNA"/>
</dbReference>
<dbReference type="Pfam" id="PF00160">
    <property type="entry name" value="Pro_isomerase"/>
    <property type="match status" value="1"/>
</dbReference>
<dbReference type="SMART" id="SM00028">
    <property type="entry name" value="TPR"/>
    <property type="match status" value="3"/>
</dbReference>
<dbReference type="GO" id="GO:0003755">
    <property type="term" value="F:peptidyl-prolyl cis-trans isomerase activity"/>
    <property type="evidence" value="ECO:0007669"/>
    <property type="project" value="UniProtKB-KW"/>
</dbReference>
<gene>
    <name evidence="7" type="ORF">DAPK24_000480</name>
</gene>